<evidence type="ECO:0000313" key="1">
    <source>
        <dbReference type="EMBL" id="MCS4157685.1"/>
    </source>
</evidence>
<comment type="caution">
    <text evidence="1">The sequence shown here is derived from an EMBL/GenBank/DDBJ whole genome shotgun (WGS) entry which is preliminary data.</text>
</comment>
<organism evidence="1 2">
    <name type="scientific">Salinibacter ruber</name>
    <dbReference type="NCBI Taxonomy" id="146919"/>
    <lineage>
        <taxon>Bacteria</taxon>
        <taxon>Pseudomonadati</taxon>
        <taxon>Rhodothermota</taxon>
        <taxon>Rhodothermia</taxon>
        <taxon>Rhodothermales</taxon>
        <taxon>Salinibacteraceae</taxon>
        <taxon>Salinibacter</taxon>
    </lineage>
</organism>
<reference evidence="1" key="1">
    <citation type="submission" date="2022-08" db="EMBL/GenBank/DDBJ databases">
        <title>Genomic Encyclopedia of Type Strains, Phase V (KMG-V): Genome sequencing to study the core and pangenomes of soil and plant-associated prokaryotes.</title>
        <authorList>
            <person name="Whitman W."/>
        </authorList>
    </citation>
    <scope>NUCLEOTIDE SEQUENCE</scope>
    <source>
        <strain evidence="1">SP3002</strain>
    </source>
</reference>
<dbReference type="AlphaFoldDB" id="A0AAW5P706"/>
<evidence type="ECO:0000313" key="2">
    <source>
        <dbReference type="Proteomes" id="UP001155110"/>
    </source>
</evidence>
<gene>
    <name evidence="1" type="ORF">GGP99_001649</name>
</gene>
<dbReference type="Proteomes" id="UP001155110">
    <property type="component" value="Unassembled WGS sequence"/>
</dbReference>
<proteinExistence type="predicted"/>
<sequence>MGLDTDTVRSMELAAVLEGQLPELLLEGPPVV</sequence>
<accession>A0AAW5P706</accession>
<protein>
    <submittedName>
        <fullName evidence="1">Uncharacterized protein</fullName>
    </submittedName>
</protein>
<name>A0AAW5P706_9BACT</name>
<dbReference type="EMBL" id="JANTZM010000007">
    <property type="protein sequence ID" value="MCS4157685.1"/>
    <property type="molecule type" value="Genomic_DNA"/>
</dbReference>